<sequence>MKNLKRISREDLKSLKGGKPGGSYGDVCSLGGNDICAQYGLECGLYFGHDNAIGTWYALRCI</sequence>
<comment type="caution">
    <text evidence="1">The sequence shown here is derived from an EMBL/GenBank/DDBJ whole genome shotgun (WGS) entry which is preliminary data.</text>
</comment>
<reference evidence="2" key="1">
    <citation type="submission" date="2016-07" db="EMBL/GenBank/DDBJ databases">
        <authorList>
            <person name="Florea S."/>
            <person name="Webb J.S."/>
            <person name="Jaromczyk J."/>
            <person name="Schardl C.L."/>
        </authorList>
    </citation>
    <scope>NUCLEOTIDE SEQUENCE [LARGE SCALE GENOMIC DNA]</scope>
    <source>
        <strain evidence="2">CC-VM-7</strain>
    </source>
</reference>
<gene>
    <name evidence="1" type="ORF">BBI00_20155</name>
</gene>
<dbReference type="STRING" id="651561.BBI00_20155"/>
<protein>
    <recommendedName>
        <fullName evidence="3">Bacteriocin</fullName>
    </recommendedName>
</protein>
<organism evidence="1 2">
    <name type="scientific">Chryseobacterium arthrosphaerae</name>
    <dbReference type="NCBI Taxonomy" id="651561"/>
    <lineage>
        <taxon>Bacteria</taxon>
        <taxon>Pseudomonadati</taxon>
        <taxon>Bacteroidota</taxon>
        <taxon>Flavobacteriia</taxon>
        <taxon>Flavobacteriales</taxon>
        <taxon>Weeksellaceae</taxon>
        <taxon>Chryseobacterium group</taxon>
        <taxon>Chryseobacterium</taxon>
    </lineage>
</organism>
<name>A0A1B8ZF46_9FLAO</name>
<dbReference type="InterPro" id="IPR058074">
    <property type="entry name" value="Bacteriocin-like"/>
</dbReference>
<accession>A0A1B8ZF46</accession>
<dbReference type="NCBIfam" id="NF047798">
    <property type="entry name" value="leader_Chryseo"/>
    <property type="match status" value="1"/>
</dbReference>
<dbReference type="EMBL" id="MAYG01000023">
    <property type="protein sequence ID" value="OCA70156.1"/>
    <property type="molecule type" value="Genomic_DNA"/>
</dbReference>
<proteinExistence type="predicted"/>
<evidence type="ECO:0000313" key="2">
    <source>
        <dbReference type="Proteomes" id="UP000093432"/>
    </source>
</evidence>
<dbReference type="Proteomes" id="UP000093432">
    <property type="component" value="Unassembled WGS sequence"/>
</dbReference>
<evidence type="ECO:0008006" key="3">
    <source>
        <dbReference type="Google" id="ProtNLM"/>
    </source>
</evidence>
<evidence type="ECO:0000313" key="1">
    <source>
        <dbReference type="EMBL" id="OCA70156.1"/>
    </source>
</evidence>
<dbReference type="AlphaFoldDB" id="A0A1B8ZF46"/>